<dbReference type="Pfam" id="PF03009">
    <property type="entry name" value="GDPD"/>
    <property type="match status" value="1"/>
</dbReference>
<organism evidence="6 7">
    <name type="scientific">Mesorhabditis belari</name>
    <dbReference type="NCBI Taxonomy" id="2138241"/>
    <lineage>
        <taxon>Eukaryota</taxon>
        <taxon>Metazoa</taxon>
        <taxon>Ecdysozoa</taxon>
        <taxon>Nematoda</taxon>
        <taxon>Chromadorea</taxon>
        <taxon>Rhabditida</taxon>
        <taxon>Rhabditina</taxon>
        <taxon>Rhabditomorpha</taxon>
        <taxon>Rhabditoidea</taxon>
        <taxon>Rhabditidae</taxon>
        <taxon>Mesorhabditinae</taxon>
        <taxon>Mesorhabditis</taxon>
    </lineage>
</organism>
<dbReference type="WBParaSite" id="MBELARI_LOCUS12370">
    <property type="protein sequence ID" value="MBELARI_LOCUS12370"/>
    <property type="gene ID" value="MBELARI_LOCUS12370"/>
</dbReference>
<evidence type="ECO:0000259" key="4">
    <source>
        <dbReference type="PROSITE" id="PS51166"/>
    </source>
</evidence>
<dbReference type="FunFam" id="3.20.20.190:FF:000032">
    <property type="entry name" value="Glycerophosphoryl diester phosphodiesterase, putative"/>
    <property type="match status" value="1"/>
</dbReference>
<dbReference type="InterPro" id="IPR030395">
    <property type="entry name" value="GP_PDE_dom"/>
</dbReference>
<accession>A0AAF3J2M4</accession>
<dbReference type="InterPro" id="IPR051578">
    <property type="entry name" value="GDPD"/>
</dbReference>
<feature type="domain" description="CBM20" evidence="4">
    <location>
        <begin position="4"/>
        <end position="116"/>
    </location>
</feature>
<evidence type="ECO:0000256" key="2">
    <source>
        <dbReference type="ARBA" id="ARBA00022801"/>
    </source>
</evidence>
<dbReference type="SMART" id="SM01065">
    <property type="entry name" value="CBM_2"/>
    <property type="match status" value="1"/>
</dbReference>
<evidence type="ECO:0000256" key="1">
    <source>
        <dbReference type="ARBA" id="ARBA00007277"/>
    </source>
</evidence>
<keyword evidence="2" id="KW-0378">Hydrolase</keyword>
<dbReference type="PANTHER" id="PTHR22958:SF1">
    <property type="entry name" value="GLYCEROPHOSPHOCHOLINE PHOSPHODIESTERASE GPCPD1"/>
    <property type="match status" value="1"/>
</dbReference>
<protein>
    <recommendedName>
        <fullName evidence="8">Glycerophosphocholine phosphodiesterase GPCPD1</fullName>
    </recommendedName>
</protein>
<reference evidence="7" key="1">
    <citation type="submission" date="2024-02" db="UniProtKB">
        <authorList>
            <consortium name="WormBaseParasite"/>
        </authorList>
    </citation>
    <scope>IDENTIFICATION</scope>
</reference>
<dbReference type="Gene3D" id="2.60.40.10">
    <property type="entry name" value="Immunoglobulins"/>
    <property type="match status" value="1"/>
</dbReference>
<feature type="compositionally biased region" description="Basic and acidic residues" evidence="3">
    <location>
        <begin position="673"/>
        <end position="699"/>
    </location>
</feature>
<dbReference type="AlphaFoldDB" id="A0AAF3J2M4"/>
<name>A0AAF3J2M4_9BILA</name>
<dbReference type="InterPro" id="IPR017946">
    <property type="entry name" value="PLC-like_Pdiesterase_TIM-brl"/>
</dbReference>
<dbReference type="Gene3D" id="3.20.20.190">
    <property type="entry name" value="Phosphatidylinositol (PI) phosphodiesterase"/>
    <property type="match status" value="1"/>
</dbReference>
<feature type="domain" description="GP-PDE" evidence="5">
    <location>
        <begin position="339"/>
        <end position="645"/>
    </location>
</feature>
<dbReference type="Pfam" id="PF25329">
    <property type="entry name" value="C2_GDE1"/>
    <property type="match status" value="1"/>
</dbReference>
<evidence type="ECO:0000313" key="6">
    <source>
        <dbReference type="Proteomes" id="UP000887575"/>
    </source>
</evidence>
<dbReference type="InterPro" id="IPR002044">
    <property type="entry name" value="CBM20"/>
</dbReference>
<proteinExistence type="inferred from homology"/>
<dbReference type="InterPro" id="IPR013784">
    <property type="entry name" value="Carb-bd-like_fold"/>
</dbReference>
<evidence type="ECO:0008006" key="8">
    <source>
        <dbReference type="Google" id="ProtNLM"/>
    </source>
</evidence>
<comment type="similarity">
    <text evidence="1">Belongs to the glycerophosphoryl diester phosphodiesterase family.</text>
</comment>
<feature type="region of interest" description="Disordered" evidence="3">
    <location>
        <begin position="669"/>
        <end position="710"/>
    </location>
</feature>
<evidence type="ECO:0000259" key="5">
    <source>
        <dbReference type="PROSITE" id="PS51704"/>
    </source>
</evidence>
<dbReference type="InterPro" id="IPR057506">
    <property type="entry name" value="C2_GPCPD1"/>
</dbReference>
<dbReference type="Pfam" id="PF00686">
    <property type="entry name" value="CBM_20"/>
    <property type="match status" value="1"/>
</dbReference>
<keyword evidence="6" id="KW-1185">Reference proteome</keyword>
<dbReference type="PROSITE" id="PS51166">
    <property type="entry name" value="CBM20"/>
    <property type="match status" value="1"/>
</dbReference>
<dbReference type="PROSITE" id="PS51704">
    <property type="entry name" value="GP_PDE"/>
    <property type="match status" value="1"/>
</dbReference>
<dbReference type="GO" id="GO:0046475">
    <property type="term" value="P:glycerophospholipid catabolic process"/>
    <property type="evidence" value="ECO:0007669"/>
    <property type="project" value="TreeGrafter"/>
</dbReference>
<sequence length="722" mass="82368">MPEMATGSHLEVTVTIEGVRAWEQVYLIGSVPELGNWNPHAAFQLTQEEDGVWKGRISFAGKPKMIEYRYFIGAMLDPALPGRDPMRIVIKWEAQLRPRRILLLNGTAISKDAFGYYDGRSTIGDGWLSNEEENAFYVRIHGKALELFTGKGQSKVHRVKLVPFDVRFEEMISYEPRYSSKGLTWRMHSLCLEGAGTDESETMEIPEIRPQNPSFSETELSVLTRTDPVFGAQYQNGSIFRNNVDYLVFRTRSVALDHLAFCIELYEENGTQRVGVAWALPAGLSDTWGKAKYAIINKHQQPIGQINIDYMRVGAWKNDAKHRDLMSKSFGNHWKKRTMVEVGHRGSGVSYSKMATARENTIFSLNKAAQRGADFVELDVQLTKDHFPVVYHDFHVLVEVAHRKNEKPHPDELAFLNHHELAVKELKYKQLKLLSLEHTSHHTAPVENLRVIPREGEDNQDDHQPFPLLSDVLQRVDHSAGINIEIKYPMLQSDGLHECANYFERNLFIDRILDEVYANASDRRIVFSSFDPDICTLISIKQHKYPVLYLVLGSTTRYVSFEDMRCDCSMLAANFAAGSKLLGINFHSEELLKNREPFDLAKKFKLITFVWGDDNNEKSTQDYFKKTLAIDGIIYDRIGEFEDRKNIFVVEKEAKAALFERSAQATPVGSRRGSLENLDKPCKDKTSLSSVDEHSDHDLPTPPKSPKRANSLFFGQNHLKLI</sequence>
<evidence type="ECO:0000256" key="3">
    <source>
        <dbReference type="SAM" id="MobiDB-lite"/>
    </source>
</evidence>
<dbReference type="SUPFAM" id="SSF51695">
    <property type="entry name" value="PLC-like phosphodiesterases"/>
    <property type="match status" value="1"/>
</dbReference>
<dbReference type="Proteomes" id="UP000887575">
    <property type="component" value="Unassembled WGS sequence"/>
</dbReference>
<dbReference type="GO" id="GO:2001070">
    <property type="term" value="F:starch binding"/>
    <property type="evidence" value="ECO:0007669"/>
    <property type="project" value="InterPro"/>
</dbReference>
<evidence type="ECO:0000313" key="7">
    <source>
        <dbReference type="WBParaSite" id="MBELARI_LOCUS12370"/>
    </source>
</evidence>
<dbReference type="SUPFAM" id="SSF49452">
    <property type="entry name" value="Starch-binding domain-like"/>
    <property type="match status" value="1"/>
</dbReference>
<dbReference type="InterPro" id="IPR013783">
    <property type="entry name" value="Ig-like_fold"/>
</dbReference>
<dbReference type="PANTHER" id="PTHR22958">
    <property type="entry name" value="GLYCEROPHOSPHORYL DIESTER PHOSPHODIESTERASE"/>
    <property type="match status" value="1"/>
</dbReference>
<dbReference type="GO" id="GO:0047389">
    <property type="term" value="F:glycerophosphocholine phosphodiesterase activity"/>
    <property type="evidence" value="ECO:0007669"/>
    <property type="project" value="TreeGrafter"/>
</dbReference>